<evidence type="ECO:0000256" key="1">
    <source>
        <dbReference type="ARBA" id="ARBA00022553"/>
    </source>
</evidence>
<dbReference type="SUPFAM" id="SSF52172">
    <property type="entry name" value="CheY-like"/>
    <property type="match status" value="1"/>
</dbReference>
<gene>
    <name evidence="3" type="primary">degU_5</name>
    <name evidence="3" type="ORF">GALL_43990</name>
</gene>
<dbReference type="PROSITE" id="PS50110">
    <property type="entry name" value="RESPONSE_REGULATORY"/>
    <property type="match status" value="1"/>
</dbReference>
<dbReference type="InterPro" id="IPR011006">
    <property type="entry name" value="CheY-like_superfamily"/>
</dbReference>
<dbReference type="Gene3D" id="3.40.50.2300">
    <property type="match status" value="1"/>
</dbReference>
<dbReference type="EMBL" id="MLJW01000011">
    <property type="protein sequence ID" value="OIR14595.1"/>
    <property type="molecule type" value="Genomic_DNA"/>
</dbReference>
<dbReference type="SMART" id="SM00448">
    <property type="entry name" value="REC"/>
    <property type="match status" value="1"/>
</dbReference>
<dbReference type="PANTHER" id="PTHR44591:SF3">
    <property type="entry name" value="RESPONSE REGULATORY DOMAIN-CONTAINING PROTEIN"/>
    <property type="match status" value="1"/>
</dbReference>
<protein>
    <submittedName>
        <fullName evidence="3">Transcriptional regulatory protein DegU</fullName>
    </submittedName>
</protein>
<comment type="caution">
    <text evidence="3">The sequence shown here is derived from an EMBL/GenBank/DDBJ whole genome shotgun (WGS) entry which is preliminary data.</text>
</comment>
<organism evidence="3">
    <name type="scientific">mine drainage metagenome</name>
    <dbReference type="NCBI Taxonomy" id="410659"/>
    <lineage>
        <taxon>unclassified sequences</taxon>
        <taxon>metagenomes</taxon>
        <taxon>ecological metagenomes</taxon>
    </lineage>
</organism>
<dbReference type="InterPro" id="IPR050595">
    <property type="entry name" value="Bact_response_regulator"/>
</dbReference>
<evidence type="ECO:0000259" key="2">
    <source>
        <dbReference type="PROSITE" id="PS50110"/>
    </source>
</evidence>
<dbReference type="AlphaFoldDB" id="A0A1J5T365"/>
<proteinExistence type="predicted"/>
<name>A0A1J5T365_9ZZZZ</name>
<dbReference type="GO" id="GO:0000160">
    <property type="term" value="P:phosphorelay signal transduction system"/>
    <property type="evidence" value="ECO:0007669"/>
    <property type="project" value="InterPro"/>
</dbReference>
<dbReference type="InterPro" id="IPR058245">
    <property type="entry name" value="NreC/VraR/RcsB-like_REC"/>
</dbReference>
<accession>A0A1J5T365</accession>
<keyword evidence="1" id="KW-0597">Phosphoprotein</keyword>
<dbReference type="PANTHER" id="PTHR44591">
    <property type="entry name" value="STRESS RESPONSE REGULATOR PROTEIN 1"/>
    <property type="match status" value="1"/>
</dbReference>
<dbReference type="Pfam" id="PF00072">
    <property type="entry name" value="Response_reg"/>
    <property type="match status" value="1"/>
</dbReference>
<evidence type="ECO:0000313" key="3">
    <source>
        <dbReference type="EMBL" id="OIR14595.1"/>
    </source>
</evidence>
<feature type="domain" description="Response regulatory" evidence="2">
    <location>
        <begin position="3"/>
        <end position="119"/>
    </location>
</feature>
<reference evidence="3" key="1">
    <citation type="submission" date="2016-10" db="EMBL/GenBank/DDBJ databases">
        <title>Sequence of Gallionella enrichment culture.</title>
        <authorList>
            <person name="Poehlein A."/>
            <person name="Muehling M."/>
            <person name="Daniel R."/>
        </authorList>
    </citation>
    <scope>NUCLEOTIDE SEQUENCE</scope>
</reference>
<sequence length="137" mass="15071">MFKALIVEDHAEFRRSLGLILAFHFPSWSLAEAANGRTALEQVRDFEPNLIFMDINLPDENGINLTKSIKAGKADITVIIVTAYDLPEYRRAALEAGASHFISKDVLSKGIVLQAVESAMTGSSLPMPGERHHLTSH</sequence>
<dbReference type="InterPro" id="IPR001789">
    <property type="entry name" value="Sig_transdc_resp-reg_receiver"/>
</dbReference>
<dbReference type="CDD" id="cd17535">
    <property type="entry name" value="REC_NarL-like"/>
    <property type="match status" value="1"/>
</dbReference>